<dbReference type="PROSITE" id="PS50850">
    <property type="entry name" value="MFS"/>
    <property type="match status" value="1"/>
</dbReference>
<keyword evidence="12" id="KW-1185">Reference proteome</keyword>
<evidence type="ECO:0000259" key="10">
    <source>
        <dbReference type="PROSITE" id="PS50850"/>
    </source>
</evidence>
<feature type="transmembrane region" description="Helical" evidence="8">
    <location>
        <begin position="586"/>
        <end position="609"/>
    </location>
</feature>
<evidence type="ECO:0000256" key="1">
    <source>
        <dbReference type="ARBA" id="ARBA00004127"/>
    </source>
</evidence>
<feature type="transmembrane region" description="Helical" evidence="8">
    <location>
        <begin position="712"/>
        <end position="734"/>
    </location>
</feature>
<proteinExistence type="inferred from homology"/>
<evidence type="ECO:0000256" key="5">
    <source>
        <dbReference type="ARBA" id="ARBA00022989"/>
    </source>
</evidence>
<keyword evidence="4 8" id="KW-0812">Transmembrane</keyword>
<name>A0ABR0BR82_PURLI</name>
<dbReference type="InterPro" id="IPR011701">
    <property type="entry name" value="MFS"/>
</dbReference>
<sequence length="767" mass="81510">MAEMTHLPFVVIAVLVVVTIRSPPERAWEPVPLTDGPPTGVFTVGLGRGRGGFGAMSGLCGGRVRINGLEQSEDDTSDERTGQCRVEEIPSNLLQDEVKGANGGGLIRTQTRCYWSGNLDVTYRGANLVGPASPRTSPSISPGPPPVTGRRRPRTWSALPPANRHASVGGFRGGAAPVRAMQNCRRINAWRANVEVSNSAQPAAPAPSSPNLVLARRQISESVTKELVARAGKLSAQLFERVCFLTLEFRLYCGQWALGTRVRLCVGPSRLAPDPDLTNRLGPSPPPRHTGQKTRDMSQTLTEPPASHPAPGGDSFELSRVISSGSRAGRVVGSASAATGDTKSSPEAAVGERDASDDGAPPPDAYGVVERWNWPRSNVAKLAFSLVSFTLAGMNDAAVGALIPYLEEYYNLSYTVVSLIFLTPFVGYSTAAFTNARIHVALGRRGVAVMAPLCHIITYAILASHPPYPVLVVANAISGFGNGLTDACFCAWVGAMDKANAIQGFLHASYSLGALFAPLIATSMVVKAELPWYNFYYVMIGMGVVEFAGLTISFWRDTGAVYRAQHAQENDTGSGAGTRDAIKSKVTWLCALFFFAYMGVEVGLGGWIVTFMLRVRHATPYASGISGSGFWAGMAVGRAGLGFVTERYGERLCLTIYLAACLALELLFWLVPSFVVSAVAAAFLGFFLGPMFPGAVMVTAKLLPKRIHVSAIGFAMALGGTGGTVFPFIIGAIASKKGVAVLQPVVLALIVLVAGVWLSFPRIKKRD</sequence>
<dbReference type="InterPro" id="IPR020846">
    <property type="entry name" value="MFS_dom"/>
</dbReference>
<comment type="caution">
    <text evidence="11">The sequence shown here is derived from an EMBL/GenBank/DDBJ whole genome shotgun (WGS) entry which is preliminary data.</text>
</comment>
<feature type="domain" description="Major facilitator superfamily (MFS) profile" evidence="10">
    <location>
        <begin position="381"/>
        <end position="766"/>
    </location>
</feature>
<organism evidence="11 12">
    <name type="scientific">Purpureocillium lilacinum</name>
    <name type="common">Paecilomyces lilacinus</name>
    <dbReference type="NCBI Taxonomy" id="33203"/>
    <lineage>
        <taxon>Eukaryota</taxon>
        <taxon>Fungi</taxon>
        <taxon>Dikarya</taxon>
        <taxon>Ascomycota</taxon>
        <taxon>Pezizomycotina</taxon>
        <taxon>Sordariomycetes</taxon>
        <taxon>Hypocreomycetidae</taxon>
        <taxon>Hypocreales</taxon>
        <taxon>Ophiocordycipitaceae</taxon>
        <taxon>Purpureocillium</taxon>
    </lineage>
</organism>
<feature type="transmembrane region" description="Helical" evidence="8">
    <location>
        <begin position="621"/>
        <end position="640"/>
    </location>
</feature>
<feature type="transmembrane region" description="Helical" evidence="8">
    <location>
        <begin position="446"/>
        <end position="464"/>
    </location>
</feature>
<feature type="transmembrane region" description="Helical" evidence="8">
    <location>
        <begin position="505"/>
        <end position="526"/>
    </location>
</feature>
<dbReference type="InterPro" id="IPR036259">
    <property type="entry name" value="MFS_trans_sf"/>
</dbReference>
<keyword evidence="6 8" id="KW-0472">Membrane</keyword>
<keyword evidence="3" id="KW-0813">Transport</keyword>
<keyword evidence="5 8" id="KW-1133">Transmembrane helix</keyword>
<evidence type="ECO:0000256" key="6">
    <source>
        <dbReference type="ARBA" id="ARBA00023136"/>
    </source>
</evidence>
<feature type="region of interest" description="Disordered" evidence="7">
    <location>
        <begin position="271"/>
        <end position="318"/>
    </location>
</feature>
<feature type="region of interest" description="Disordered" evidence="7">
    <location>
        <begin position="130"/>
        <end position="170"/>
    </location>
</feature>
<dbReference type="PANTHER" id="PTHR23514:SF3">
    <property type="entry name" value="BYPASS OF STOP CODON PROTEIN 6"/>
    <property type="match status" value="1"/>
</dbReference>
<comment type="similarity">
    <text evidence="2">Belongs to the major facilitator superfamily.</text>
</comment>
<gene>
    <name evidence="11" type="ORF">Purlil1_9165</name>
</gene>
<evidence type="ECO:0000256" key="3">
    <source>
        <dbReference type="ARBA" id="ARBA00022448"/>
    </source>
</evidence>
<keyword evidence="9" id="KW-0732">Signal</keyword>
<feature type="signal peptide" evidence="9">
    <location>
        <begin position="1"/>
        <end position="27"/>
    </location>
</feature>
<reference evidence="11 12" key="1">
    <citation type="journal article" date="2024" name="Microbiol. Resour. Announc.">
        <title>Genome annotations for the ascomycete fungi Trichoderma harzianum, Trichoderma aggressivum, and Purpureocillium lilacinum.</title>
        <authorList>
            <person name="Beijen E.P.W."/>
            <person name="Ohm R.A."/>
        </authorList>
    </citation>
    <scope>NUCLEOTIDE SEQUENCE [LARGE SCALE GENOMIC DNA]</scope>
    <source>
        <strain evidence="11 12">CBS 150709</strain>
    </source>
</reference>
<evidence type="ECO:0000313" key="12">
    <source>
        <dbReference type="Proteomes" id="UP001287286"/>
    </source>
</evidence>
<comment type="subcellular location">
    <subcellularLocation>
        <location evidence="1">Endomembrane system</location>
        <topology evidence="1">Multi-pass membrane protein</topology>
    </subcellularLocation>
</comment>
<feature type="region of interest" description="Disordered" evidence="7">
    <location>
        <begin position="333"/>
        <end position="366"/>
    </location>
</feature>
<dbReference type="Proteomes" id="UP001287286">
    <property type="component" value="Unassembled WGS sequence"/>
</dbReference>
<feature type="chain" id="PRO_5045240128" description="Major facilitator superfamily (MFS) profile domain-containing protein" evidence="9">
    <location>
        <begin position="28"/>
        <end position="767"/>
    </location>
</feature>
<feature type="transmembrane region" description="Helical" evidence="8">
    <location>
        <begin position="532"/>
        <end position="555"/>
    </location>
</feature>
<evidence type="ECO:0000256" key="2">
    <source>
        <dbReference type="ARBA" id="ARBA00008335"/>
    </source>
</evidence>
<feature type="transmembrane region" description="Helical" evidence="8">
    <location>
        <begin position="412"/>
        <end position="434"/>
    </location>
</feature>
<feature type="transmembrane region" description="Helical" evidence="8">
    <location>
        <begin position="652"/>
        <end position="671"/>
    </location>
</feature>
<feature type="transmembrane region" description="Helical" evidence="8">
    <location>
        <begin position="470"/>
        <end position="493"/>
    </location>
</feature>
<dbReference type="SUPFAM" id="SSF103473">
    <property type="entry name" value="MFS general substrate transporter"/>
    <property type="match status" value="1"/>
</dbReference>
<feature type="transmembrane region" description="Helical" evidence="8">
    <location>
        <begin position="677"/>
        <end position="700"/>
    </location>
</feature>
<evidence type="ECO:0000256" key="4">
    <source>
        <dbReference type="ARBA" id="ARBA00022692"/>
    </source>
</evidence>
<evidence type="ECO:0000256" key="9">
    <source>
        <dbReference type="SAM" id="SignalP"/>
    </source>
</evidence>
<feature type="transmembrane region" description="Helical" evidence="8">
    <location>
        <begin position="740"/>
        <end position="760"/>
    </location>
</feature>
<dbReference type="Pfam" id="PF07690">
    <property type="entry name" value="MFS_1"/>
    <property type="match status" value="1"/>
</dbReference>
<dbReference type="PANTHER" id="PTHR23514">
    <property type="entry name" value="BYPASS OF STOP CODON PROTEIN 6"/>
    <property type="match status" value="1"/>
</dbReference>
<evidence type="ECO:0000256" key="7">
    <source>
        <dbReference type="SAM" id="MobiDB-lite"/>
    </source>
</evidence>
<dbReference type="Gene3D" id="1.20.1250.20">
    <property type="entry name" value="MFS general substrate transporter like domains"/>
    <property type="match status" value="2"/>
</dbReference>
<dbReference type="EMBL" id="JAWRVI010000040">
    <property type="protein sequence ID" value="KAK4086549.1"/>
    <property type="molecule type" value="Genomic_DNA"/>
</dbReference>
<accession>A0ABR0BR82</accession>
<protein>
    <recommendedName>
        <fullName evidence="10">Major facilitator superfamily (MFS) profile domain-containing protein</fullName>
    </recommendedName>
</protein>
<evidence type="ECO:0000313" key="11">
    <source>
        <dbReference type="EMBL" id="KAK4086549.1"/>
    </source>
</evidence>
<evidence type="ECO:0000256" key="8">
    <source>
        <dbReference type="SAM" id="Phobius"/>
    </source>
</evidence>
<dbReference type="InterPro" id="IPR051788">
    <property type="entry name" value="MFS_Transporter"/>
</dbReference>